<comment type="caution">
    <text evidence="1">The sequence shown here is derived from an EMBL/GenBank/DDBJ whole genome shotgun (WGS) entry which is preliminary data.</text>
</comment>
<evidence type="ECO:0000313" key="2">
    <source>
        <dbReference type="Proteomes" id="UP000826195"/>
    </source>
</evidence>
<dbReference type="EMBL" id="JAHXZJ010002237">
    <property type="protein sequence ID" value="KAH0546581.1"/>
    <property type="molecule type" value="Genomic_DNA"/>
</dbReference>
<reference evidence="1 2" key="1">
    <citation type="journal article" date="2021" name="J. Hered.">
        <title>A chromosome-level genome assembly of the parasitoid wasp, Cotesia glomerata (Hymenoptera: Braconidae).</title>
        <authorList>
            <person name="Pinto B.J."/>
            <person name="Weis J.J."/>
            <person name="Gamble T."/>
            <person name="Ode P.J."/>
            <person name="Paul R."/>
            <person name="Zaspel J.M."/>
        </authorList>
    </citation>
    <scope>NUCLEOTIDE SEQUENCE [LARGE SCALE GENOMIC DNA]</scope>
    <source>
        <strain evidence="1">CgM1</strain>
    </source>
</reference>
<keyword evidence="2" id="KW-1185">Reference proteome</keyword>
<accession>A0AAV7I8N8</accession>
<sequence length="128" mass="13172">MTDACSIQCSTSYQDENGAMDNTLAASTTSDVVVIPIMDPITTPNAPTTLDSDSDAAVNLTTAPTSFTTLDVVAVTSIDLITTLNTLAALDVDADAANSKATQSSFATEAAVVVSAMDPITINHSKRE</sequence>
<dbReference type="Proteomes" id="UP000826195">
    <property type="component" value="Unassembled WGS sequence"/>
</dbReference>
<evidence type="ECO:0000313" key="1">
    <source>
        <dbReference type="EMBL" id="KAH0546581.1"/>
    </source>
</evidence>
<name>A0AAV7I8N8_COTGL</name>
<organism evidence="1 2">
    <name type="scientific">Cotesia glomerata</name>
    <name type="common">Lepidopteran parasitic wasp</name>
    <name type="synonym">Apanteles glomeratus</name>
    <dbReference type="NCBI Taxonomy" id="32391"/>
    <lineage>
        <taxon>Eukaryota</taxon>
        <taxon>Metazoa</taxon>
        <taxon>Ecdysozoa</taxon>
        <taxon>Arthropoda</taxon>
        <taxon>Hexapoda</taxon>
        <taxon>Insecta</taxon>
        <taxon>Pterygota</taxon>
        <taxon>Neoptera</taxon>
        <taxon>Endopterygota</taxon>
        <taxon>Hymenoptera</taxon>
        <taxon>Apocrita</taxon>
        <taxon>Ichneumonoidea</taxon>
        <taxon>Braconidae</taxon>
        <taxon>Microgastrinae</taxon>
        <taxon>Cotesia</taxon>
    </lineage>
</organism>
<gene>
    <name evidence="1" type="ORF">KQX54_011754</name>
</gene>
<protein>
    <submittedName>
        <fullName evidence="1">Uncharacterized protein</fullName>
    </submittedName>
</protein>
<proteinExistence type="predicted"/>
<dbReference type="AlphaFoldDB" id="A0AAV7I8N8"/>